<gene>
    <name evidence="2" type="ORF">Mal52_49220</name>
</gene>
<organism evidence="2 3">
    <name type="scientific">Symmachiella dynata</name>
    <dbReference type="NCBI Taxonomy" id="2527995"/>
    <lineage>
        <taxon>Bacteria</taxon>
        <taxon>Pseudomonadati</taxon>
        <taxon>Planctomycetota</taxon>
        <taxon>Planctomycetia</taxon>
        <taxon>Planctomycetales</taxon>
        <taxon>Planctomycetaceae</taxon>
        <taxon>Symmachiella</taxon>
    </lineage>
</organism>
<evidence type="ECO:0000313" key="2">
    <source>
        <dbReference type="EMBL" id="QDU46402.1"/>
    </source>
</evidence>
<reference evidence="2 3" key="1">
    <citation type="submission" date="2019-02" db="EMBL/GenBank/DDBJ databases">
        <title>Deep-cultivation of Planctomycetes and their phenomic and genomic characterization uncovers novel biology.</title>
        <authorList>
            <person name="Wiegand S."/>
            <person name="Jogler M."/>
            <person name="Boedeker C."/>
            <person name="Pinto D."/>
            <person name="Vollmers J."/>
            <person name="Rivas-Marin E."/>
            <person name="Kohn T."/>
            <person name="Peeters S.H."/>
            <person name="Heuer A."/>
            <person name="Rast P."/>
            <person name="Oberbeckmann S."/>
            <person name="Bunk B."/>
            <person name="Jeske O."/>
            <person name="Meyerdierks A."/>
            <person name="Storesund J.E."/>
            <person name="Kallscheuer N."/>
            <person name="Luecker S."/>
            <person name="Lage O.M."/>
            <person name="Pohl T."/>
            <person name="Merkel B.J."/>
            <person name="Hornburger P."/>
            <person name="Mueller R.-W."/>
            <person name="Bruemmer F."/>
            <person name="Labrenz M."/>
            <person name="Spormann A.M."/>
            <person name="Op den Camp H."/>
            <person name="Overmann J."/>
            <person name="Amann R."/>
            <person name="Jetten M.S.M."/>
            <person name="Mascher T."/>
            <person name="Medema M.H."/>
            <person name="Devos D.P."/>
            <person name="Kaster A.-K."/>
            <person name="Ovreas L."/>
            <person name="Rohde M."/>
            <person name="Galperin M.Y."/>
            <person name="Jogler C."/>
        </authorList>
    </citation>
    <scope>NUCLEOTIDE SEQUENCE [LARGE SCALE GENOMIC DNA]</scope>
    <source>
        <strain evidence="2 3">Mal52</strain>
    </source>
</reference>
<accession>A0A517ZV87</accession>
<dbReference type="KEGG" id="sdyn:Mal52_49220"/>
<dbReference type="EMBL" id="CP036276">
    <property type="protein sequence ID" value="QDU46402.1"/>
    <property type="molecule type" value="Genomic_DNA"/>
</dbReference>
<evidence type="ECO:0000313" key="3">
    <source>
        <dbReference type="Proteomes" id="UP000319383"/>
    </source>
</evidence>
<keyword evidence="3" id="KW-1185">Reference proteome</keyword>
<feature type="compositionally biased region" description="Basic and acidic residues" evidence="1">
    <location>
        <begin position="47"/>
        <end position="67"/>
    </location>
</feature>
<dbReference type="Proteomes" id="UP000319383">
    <property type="component" value="Chromosome"/>
</dbReference>
<evidence type="ECO:0000256" key="1">
    <source>
        <dbReference type="SAM" id="MobiDB-lite"/>
    </source>
</evidence>
<protein>
    <submittedName>
        <fullName evidence="2">Uncharacterized protein</fullName>
    </submittedName>
</protein>
<name>A0A517ZV87_9PLAN</name>
<feature type="region of interest" description="Disordered" evidence="1">
    <location>
        <begin position="45"/>
        <end position="76"/>
    </location>
</feature>
<proteinExistence type="predicted"/>
<dbReference type="AlphaFoldDB" id="A0A517ZV87"/>
<sequence length="76" mass="8599">MPHRSYHVVSQIAETLPCDMVNNHGQFHPTGCHGLFTNLLGKSAIKRRAEDQQPDNHRRNRQDEHGRSGHVLGGFC</sequence>